<gene>
    <name evidence="17" type="primary">ribF</name>
    <name evidence="17" type="ORF">HMPREF0973_00822</name>
</gene>
<keyword evidence="9 15" id="KW-0418">Kinase</keyword>
<reference evidence="17 18" key="1">
    <citation type="submission" date="2009-09" db="EMBL/GenBank/DDBJ databases">
        <authorList>
            <person name="Weinstock G."/>
            <person name="Sodergren E."/>
            <person name="Clifton S."/>
            <person name="Fulton L."/>
            <person name="Fulton B."/>
            <person name="Courtney L."/>
            <person name="Fronick C."/>
            <person name="Harrison M."/>
            <person name="Strong C."/>
            <person name="Farmer C."/>
            <person name="Delahaunty K."/>
            <person name="Markovic C."/>
            <person name="Hall O."/>
            <person name="Minx P."/>
            <person name="Tomlinson C."/>
            <person name="Mitreva M."/>
            <person name="Nelson J."/>
            <person name="Hou S."/>
            <person name="Wollam A."/>
            <person name="Pepin K.H."/>
            <person name="Johnson M."/>
            <person name="Bhonagiri V."/>
            <person name="Nash W.E."/>
            <person name="Warren W."/>
            <person name="Chinwalla A."/>
            <person name="Mardis E.R."/>
            <person name="Wilson R.K."/>
        </authorList>
    </citation>
    <scope>NUCLEOTIDE SEQUENCE [LARGE SCALE GENOMIC DNA]</scope>
    <source>
        <strain evidence="17 18">F0319</strain>
    </source>
</reference>
<dbReference type="EC" id="2.7.7.2" evidence="15"/>
<dbReference type="InterPro" id="IPR002606">
    <property type="entry name" value="Riboflavin_kinase_bac"/>
</dbReference>
<comment type="pathway">
    <text evidence="3 15">Cofactor biosynthesis; FMN biosynthesis; FMN from riboflavin (ATP route): step 1/1.</text>
</comment>
<dbReference type="SUPFAM" id="SSF52374">
    <property type="entry name" value="Nucleotidylyl transferase"/>
    <property type="match status" value="1"/>
</dbReference>
<dbReference type="InterPro" id="IPR015865">
    <property type="entry name" value="Riboflavin_kinase_bac/euk"/>
</dbReference>
<dbReference type="GO" id="GO:0006747">
    <property type="term" value="P:FAD biosynthetic process"/>
    <property type="evidence" value="ECO:0007669"/>
    <property type="project" value="UniProtKB-UniRule"/>
</dbReference>
<dbReference type="InterPro" id="IPR023465">
    <property type="entry name" value="Riboflavin_kinase_dom_sf"/>
</dbReference>
<dbReference type="Gene3D" id="3.40.50.620">
    <property type="entry name" value="HUPs"/>
    <property type="match status" value="1"/>
</dbReference>
<evidence type="ECO:0000259" key="16">
    <source>
        <dbReference type="SMART" id="SM00904"/>
    </source>
</evidence>
<dbReference type="GO" id="GO:0003919">
    <property type="term" value="F:FMN adenylyltransferase activity"/>
    <property type="evidence" value="ECO:0007669"/>
    <property type="project" value="UniProtKB-UniRule"/>
</dbReference>
<accession>C9MMJ0</accession>
<keyword evidence="7 15" id="KW-0548">Nucleotidyltransferase</keyword>
<sequence>MLRREGRSIGRDEEEERMLGGVSQIGIRNLETIYIKQGEKVEMGELVATIGFFDGVHRGHQYLIRNVINEAHQVGMVSAVITFDEHPRQVLKASLGKEEDVNSRPELLSSLDEKLLLLSKTGIDKVIVLHFDVALADLSAREFMEDVLCNQLNVRKLLIGYDNRFGHNRSEGFDDYKRYGEQLGIEVIHNNAYLPDGEKISSSRIRTYIKEGDIVRANHCLGYDYTISSKIVSGFQNGHKLGFPTANLDINACQQLLPMRGVYAVMVQLDHSLVWKRGMMNIGKRPTFDGTKETLEVNIFNFEGNLYGQDISIRFISKIRDERKFDSLEALSQQLEQDKHTINALFDRRHPMVDNIVEQ</sequence>
<keyword evidence="6 15" id="KW-0808">Transferase</keyword>
<dbReference type="UniPathway" id="UPA00276">
    <property type="reaction ID" value="UER00406"/>
</dbReference>
<dbReference type="PANTHER" id="PTHR22749">
    <property type="entry name" value="RIBOFLAVIN KINASE/FMN ADENYLYLTRANSFERASE"/>
    <property type="match status" value="1"/>
</dbReference>
<evidence type="ECO:0000256" key="3">
    <source>
        <dbReference type="ARBA" id="ARBA00005201"/>
    </source>
</evidence>
<dbReference type="eggNOG" id="COG0196">
    <property type="taxonomic scope" value="Bacteria"/>
</dbReference>
<keyword evidence="8 15" id="KW-0547">Nucleotide-binding</keyword>
<keyword evidence="18" id="KW-1185">Reference proteome</keyword>
<evidence type="ECO:0000256" key="4">
    <source>
        <dbReference type="ARBA" id="ARBA00022630"/>
    </source>
</evidence>
<dbReference type="InterPro" id="IPR014729">
    <property type="entry name" value="Rossmann-like_a/b/a_fold"/>
</dbReference>
<dbReference type="Proteomes" id="UP000003327">
    <property type="component" value="Unassembled WGS sequence"/>
</dbReference>
<dbReference type="EMBL" id="ACVA01000016">
    <property type="protein sequence ID" value="EEX19375.1"/>
    <property type="molecule type" value="Genomic_DNA"/>
</dbReference>
<comment type="catalytic activity">
    <reaction evidence="14 15">
        <text>FMN + ATP + H(+) = FAD + diphosphate</text>
        <dbReference type="Rhea" id="RHEA:17237"/>
        <dbReference type="ChEBI" id="CHEBI:15378"/>
        <dbReference type="ChEBI" id="CHEBI:30616"/>
        <dbReference type="ChEBI" id="CHEBI:33019"/>
        <dbReference type="ChEBI" id="CHEBI:57692"/>
        <dbReference type="ChEBI" id="CHEBI:58210"/>
        <dbReference type="EC" id="2.7.7.2"/>
    </reaction>
</comment>
<dbReference type="FunFam" id="3.40.50.620:FF:000021">
    <property type="entry name" value="Riboflavin biosynthesis protein"/>
    <property type="match status" value="1"/>
</dbReference>
<proteinExistence type="inferred from homology"/>
<evidence type="ECO:0000256" key="8">
    <source>
        <dbReference type="ARBA" id="ARBA00022741"/>
    </source>
</evidence>
<keyword evidence="10 15" id="KW-0274">FAD</keyword>
<evidence type="ECO:0000256" key="11">
    <source>
        <dbReference type="ARBA" id="ARBA00022840"/>
    </source>
</evidence>
<organism evidence="17 18">
    <name type="scientific">Prevotella veroralis F0319</name>
    <dbReference type="NCBI Taxonomy" id="649761"/>
    <lineage>
        <taxon>Bacteria</taxon>
        <taxon>Pseudomonadati</taxon>
        <taxon>Bacteroidota</taxon>
        <taxon>Bacteroidia</taxon>
        <taxon>Bacteroidales</taxon>
        <taxon>Prevotellaceae</taxon>
        <taxon>Prevotella</taxon>
    </lineage>
</organism>
<dbReference type="HOGENOM" id="CLU_048437_0_2_10"/>
<protein>
    <recommendedName>
        <fullName evidence="15">Riboflavin biosynthesis protein</fullName>
    </recommendedName>
    <domain>
        <recommendedName>
            <fullName evidence="15">Riboflavin kinase</fullName>
            <ecNumber evidence="15">2.7.1.26</ecNumber>
        </recommendedName>
        <alternativeName>
            <fullName evidence="15">Flavokinase</fullName>
        </alternativeName>
    </domain>
    <domain>
        <recommendedName>
            <fullName evidence="15">FMN adenylyltransferase</fullName>
            <ecNumber evidence="15">2.7.7.2</ecNumber>
        </recommendedName>
        <alternativeName>
            <fullName evidence="15">FAD pyrophosphorylase</fullName>
        </alternativeName>
        <alternativeName>
            <fullName evidence="15">FAD synthase</fullName>
        </alternativeName>
    </domain>
</protein>
<dbReference type="GO" id="GO:0009398">
    <property type="term" value="P:FMN biosynthetic process"/>
    <property type="evidence" value="ECO:0007669"/>
    <property type="project" value="UniProtKB-UniRule"/>
</dbReference>
<keyword evidence="11 15" id="KW-0067">ATP-binding</keyword>
<evidence type="ECO:0000256" key="10">
    <source>
        <dbReference type="ARBA" id="ARBA00022827"/>
    </source>
</evidence>
<dbReference type="PIRSF" id="PIRSF004491">
    <property type="entry name" value="FAD_Synth"/>
    <property type="match status" value="1"/>
</dbReference>
<dbReference type="GO" id="GO:0005524">
    <property type="term" value="F:ATP binding"/>
    <property type="evidence" value="ECO:0007669"/>
    <property type="project" value="UniProtKB-UniRule"/>
</dbReference>
<dbReference type="AlphaFoldDB" id="C9MMJ0"/>
<keyword evidence="4 15" id="KW-0285">Flavoprotein</keyword>
<dbReference type="PANTHER" id="PTHR22749:SF6">
    <property type="entry name" value="RIBOFLAVIN KINASE"/>
    <property type="match status" value="1"/>
</dbReference>
<dbReference type="InterPro" id="IPR015864">
    <property type="entry name" value="FAD_synthase"/>
</dbReference>
<evidence type="ECO:0000256" key="14">
    <source>
        <dbReference type="ARBA" id="ARBA00049494"/>
    </source>
</evidence>
<evidence type="ECO:0000256" key="9">
    <source>
        <dbReference type="ARBA" id="ARBA00022777"/>
    </source>
</evidence>
<dbReference type="Pfam" id="PF01687">
    <property type="entry name" value="Flavokinase"/>
    <property type="match status" value="1"/>
</dbReference>
<dbReference type="GO" id="GO:0009231">
    <property type="term" value="P:riboflavin biosynthetic process"/>
    <property type="evidence" value="ECO:0007669"/>
    <property type="project" value="InterPro"/>
</dbReference>
<keyword evidence="12" id="KW-0511">Multifunctional enzyme</keyword>
<evidence type="ECO:0000256" key="15">
    <source>
        <dbReference type="PIRNR" id="PIRNR004491"/>
    </source>
</evidence>
<comment type="pathway">
    <text evidence="2 15">Cofactor biosynthesis; FAD biosynthesis; FAD from FMN: step 1/1.</text>
</comment>
<feature type="domain" description="Riboflavin kinase" evidence="16">
    <location>
        <begin position="220"/>
        <end position="347"/>
    </location>
</feature>
<comment type="function">
    <text evidence="1">Catalyzes the phosphorylation of riboflavin to FMN followed by the adenylation of FMN to FAD.</text>
</comment>
<dbReference type="SMART" id="SM00904">
    <property type="entry name" value="Flavokinase"/>
    <property type="match status" value="1"/>
</dbReference>
<name>C9MMJ0_9BACT</name>
<evidence type="ECO:0000256" key="5">
    <source>
        <dbReference type="ARBA" id="ARBA00022643"/>
    </source>
</evidence>
<dbReference type="NCBIfam" id="TIGR00083">
    <property type="entry name" value="ribF"/>
    <property type="match status" value="1"/>
</dbReference>
<dbReference type="UniPathway" id="UPA00277">
    <property type="reaction ID" value="UER00407"/>
</dbReference>
<dbReference type="STRING" id="649761.HMPREF0973_00822"/>
<evidence type="ECO:0000313" key="17">
    <source>
        <dbReference type="EMBL" id="EEX19375.1"/>
    </source>
</evidence>
<evidence type="ECO:0000256" key="7">
    <source>
        <dbReference type="ARBA" id="ARBA00022695"/>
    </source>
</evidence>
<evidence type="ECO:0000256" key="13">
    <source>
        <dbReference type="ARBA" id="ARBA00047880"/>
    </source>
</evidence>
<keyword evidence="5 15" id="KW-0288">FMN</keyword>
<dbReference type="NCBIfam" id="NF004162">
    <property type="entry name" value="PRK05627.1-5"/>
    <property type="match status" value="1"/>
</dbReference>
<comment type="similarity">
    <text evidence="15">Belongs to the ribF family.</text>
</comment>
<evidence type="ECO:0000256" key="1">
    <source>
        <dbReference type="ARBA" id="ARBA00002121"/>
    </source>
</evidence>
<comment type="caution">
    <text evidence="17">The sequence shown here is derived from an EMBL/GenBank/DDBJ whole genome shotgun (WGS) entry which is preliminary data.</text>
</comment>
<evidence type="ECO:0000313" key="18">
    <source>
        <dbReference type="Proteomes" id="UP000003327"/>
    </source>
</evidence>
<dbReference type="Pfam" id="PF06574">
    <property type="entry name" value="FAD_syn"/>
    <property type="match status" value="1"/>
</dbReference>
<evidence type="ECO:0000256" key="2">
    <source>
        <dbReference type="ARBA" id="ARBA00004726"/>
    </source>
</evidence>
<comment type="catalytic activity">
    <reaction evidence="13 15">
        <text>riboflavin + ATP = FMN + ADP + H(+)</text>
        <dbReference type="Rhea" id="RHEA:14357"/>
        <dbReference type="ChEBI" id="CHEBI:15378"/>
        <dbReference type="ChEBI" id="CHEBI:30616"/>
        <dbReference type="ChEBI" id="CHEBI:57986"/>
        <dbReference type="ChEBI" id="CHEBI:58210"/>
        <dbReference type="ChEBI" id="CHEBI:456216"/>
        <dbReference type="EC" id="2.7.1.26"/>
    </reaction>
</comment>
<dbReference type="CDD" id="cd02064">
    <property type="entry name" value="FAD_synthetase_N"/>
    <property type="match status" value="1"/>
</dbReference>
<dbReference type="EC" id="2.7.1.26" evidence="15"/>
<dbReference type="SUPFAM" id="SSF82114">
    <property type="entry name" value="Riboflavin kinase-like"/>
    <property type="match status" value="1"/>
</dbReference>
<evidence type="ECO:0000256" key="12">
    <source>
        <dbReference type="ARBA" id="ARBA00023268"/>
    </source>
</evidence>
<dbReference type="Gene3D" id="2.40.30.30">
    <property type="entry name" value="Riboflavin kinase-like"/>
    <property type="match status" value="1"/>
</dbReference>
<evidence type="ECO:0000256" key="6">
    <source>
        <dbReference type="ARBA" id="ARBA00022679"/>
    </source>
</evidence>
<dbReference type="InterPro" id="IPR023468">
    <property type="entry name" value="Riboflavin_kinase"/>
</dbReference>
<dbReference type="GO" id="GO:0008531">
    <property type="term" value="F:riboflavin kinase activity"/>
    <property type="evidence" value="ECO:0007669"/>
    <property type="project" value="UniProtKB-UniRule"/>
</dbReference>